<keyword evidence="6" id="KW-0833">Ubl conjugation pathway</keyword>
<dbReference type="InterPro" id="IPR013083">
    <property type="entry name" value="Znf_RING/FYVE/PHD"/>
</dbReference>
<dbReference type="Gene3D" id="3.30.40.10">
    <property type="entry name" value="Zinc/RING finger domain, C3HC4 (zinc finger)"/>
    <property type="match status" value="1"/>
</dbReference>
<dbReference type="CDD" id="cd22585">
    <property type="entry name" value="Rcat_RBR_DEAH12-like"/>
    <property type="match status" value="1"/>
</dbReference>
<dbReference type="STRING" id="745531.A0A0C3RSJ5"/>
<dbReference type="EMBL" id="KN840620">
    <property type="protein sequence ID" value="KIP03366.1"/>
    <property type="molecule type" value="Genomic_DNA"/>
</dbReference>
<dbReference type="InterPro" id="IPR017907">
    <property type="entry name" value="Znf_RING_CS"/>
</dbReference>
<evidence type="ECO:0000256" key="8">
    <source>
        <dbReference type="PROSITE-ProRule" id="PRU00175"/>
    </source>
</evidence>
<dbReference type="InterPro" id="IPR001841">
    <property type="entry name" value="Znf_RING"/>
</dbReference>
<dbReference type="GO" id="GO:0097039">
    <property type="term" value="P:protein linear polyubiquitination"/>
    <property type="evidence" value="ECO:0007669"/>
    <property type="project" value="TreeGrafter"/>
</dbReference>
<evidence type="ECO:0000256" key="3">
    <source>
        <dbReference type="ARBA" id="ARBA00022723"/>
    </source>
</evidence>
<gene>
    <name evidence="11" type="ORF">PHLGIDRAFT_110981</name>
</gene>
<dbReference type="Pfam" id="PF13445">
    <property type="entry name" value="zf-RING_UBOX"/>
    <property type="match status" value="1"/>
</dbReference>
<feature type="domain" description="RING-type" evidence="10">
    <location>
        <begin position="257"/>
        <end position="469"/>
    </location>
</feature>
<keyword evidence="2" id="KW-0808">Transferase</keyword>
<dbReference type="OrthoDB" id="1431934at2759"/>
<evidence type="ECO:0000313" key="12">
    <source>
        <dbReference type="Proteomes" id="UP000053257"/>
    </source>
</evidence>
<dbReference type="GO" id="GO:0008270">
    <property type="term" value="F:zinc ion binding"/>
    <property type="evidence" value="ECO:0007669"/>
    <property type="project" value="UniProtKB-KW"/>
</dbReference>
<evidence type="ECO:0000256" key="5">
    <source>
        <dbReference type="ARBA" id="ARBA00022771"/>
    </source>
</evidence>
<dbReference type="PROSITE" id="PS50089">
    <property type="entry name" value="ZF_RING_2"/>
    <property type="match status" value="1"/>
</dbReference>
<dbReference type="GO" id="GO:0043130">
    <property type="term" value="F:ubiquitin binding"/>
    <property type="evidence" value="ECO:0007669"/>
    <property type="project" value="TreeGrafter"/>
</dbReference>
<dbReference type="SMART" id="SM00184">
    <property type="entry name" value="RING"/>
    <property type="match status" value="1"/>
</dbReference>
<dbReference type="PANTHER" id="PTHR22770">
    <property type="entry name" value="UBIQUITIN CONJUGATING ENZYME 7 INTERACTING PROTEIN-RELATED"/>
    <property type="match status" value="1"/>
</dbReference>
<dbReference type="AlphaFoldDB" id="A0A0C3RSJ5"/>
<dbReference type="Proteomes" id="UP000053257">
    <property type="component" value="Unassembled WGS sequence"/>
</dbReference>
<dbReference type="InterPro" id="IPR002867">
    <property type="entry name" value="IBR_dom"/>
</dbReference>
<proteinExistence type="predicted"/>
<dbReference type="InterPro" id="IPR044066">
    <property type="entry name" value="TRIAD_supradom"/>
</dbReference>
<name>A0A0C3RSJ5_PHLG1</name>
<dbReference type="Gene3D" id="1.20.120.1750">
    <property type="match status" value="1"/>
</dbReference>
<dbReference type="PROSITE" id="PS00518">
    <property type="entry name" value="ZF_RING_1"/>
    <property type="match status" value="1"/>
</dbReference>
<dbReference type="HOGENOM" id="CLU_004235_3_1_1"/>
<comment type="pathway">
    <text evidence="1">Protein modification; protein ubiquitination.</text>
</comment>
<evidence type="ECO:0000256" key="6">
    <source>
        <dbReference type="ARBA" id="ARBA00022786"/>
    </source>
</evidence>
<protein>
    <recommendedName>
        <fullName evidence="13">RING-type domain-containing protein</fullName>
    </recommendedName>
</protein>
<sequence length="532" mass="60086">MRIRIRVELDSWDHARDLHDGLRLQSVFSSGRFIIRLNDLFLPRKYRYPLFMPASQYNSQKSQWEELAQRCQKEQCQLKFRDLPGDNLQVTLLGNELFSVGPMKICAEELVRGTTVNTWNQRFFDNTIVRKLTSDIQDMTGAFAQFDRRFRCVRLYGSAAAIDKAREQLQAYGEELSRTEYTRELSTQQAIRFFIEHVYPPLTETYGEDAVKLDLTSNPKKVIVTGDEEIRHRLNKLFDEGMNGGSSGGTTYDAGNDSQDCPICMCPVTAPTTLDCGHIYCTQCLTHLIKSSLESTSFPLTCPAEEGRCAAPISISLLEKFLHATMLRQLLETAFHAYLQQNPDGIFPCKTPGCTQLYARDADGKDGGPKTVRCPSCFVSACASCGKNAHPGASCEEARHDLSEEYIDSSDDIRRCPSCQTPIFKDGGCNHVSCRCGKHICWRCMQVFPKSDLCYQHMRDDHGGCFDADTITGTVPRDRRRLMFPAVPAAFIEEDARARRTLDGLDRLTARHRGRYVMRGTFFGGGRRGRAT</sequence>
<dbReference type="InterPro" id="IPR013087">
    <property type="entry name" value="Znf_C2H2_type"/>
</dbReference>
<reference evidence="11 12" key="1">
    <citation type="journal article" date="2014" name="PLoS Genet.">
        <title>Analysis of the Phlebiopsis gigantea genome, transcriptome and secretome provides insight into its pioneer colonization strategies of wood.</title>
        <authorList>
            <person name="Hori C."/>
            <person name="Ishida T."/>
            <person name="Igarashi K."/>
            <person name="Samejima M."/>
            <person name="Suzuki H."/>
            <person name="Master E."/>
            <person name="Ferreira P."/>
            <person name="Ruiz-Duenas F.J."/>
            <person name="Held B."/>
            <person name="Canessa P."/>
            <person name="Larrondo L.F."/>
            <person name="Schmoll M."/>
            <person name="Druzhinina I.S."/>
            <person name="Kubicek C.P."/>
            <person name="Gaskell J.A."/>
            <person name="Kersten P."/>
            <person name="St John F."/>
            <person name="Glasner J."/>
            <person name="Sabat G."/>
            <person name="Splinter BonDurant S."/>
            <person name="Syed K."/>
            <person name="Yadav J."/>
            <person name="Mgbeahuruike A.C."/>
            <person name="Kovalchuk A."/>
            <person name="Asiegbu F.O."/>
            <person name="Lackner G."/>
            <person name="Hoffmeister D."/>
            <person name="Rencoret J."/>
            <person name="Gutierrez A."/>
            <person name="Sun H."/>
            <person name="Lindquist E."/>
            <person name="Barry K."/>
            <person name="Riley R."/>
            <person name="Grigoriev I.V."/>
            <person name="Henrissat B."/>
            <person name="Kues U."/>
            <person name="Berka R.M."/>
            <person name="Martinez A.T."/>
            <person name="Covert S.F."/>
            <person name="Blanchette R.A."/>
            <person name="Cullen D."/>
        </authorList>
    </citation>
    <scope>NUCLEOTIDE SEQUENCE [LARGE SCALE GENOMIC DNA]</scope>
    <source>
        <strain evidence="11 12">11061_1 CR5-6</strain>
    </source>
</reference>
<evidence type="ECO:0000313" key="11">
    <source>
        <dbReference type="EMBL" id="KIP03366.1"/>
    </source>
</evidence>
<evidence type="ECO:0000259" key="10">
    <source>
        <dbReference type="PROSITE" id="PS51873"/>
    </source>
</evidence>
<keyword evidence="12" id="KW-1185">Reference proteome</keyword>
<evidence type="ECO:0008006" key="13">
    <source>
        <dbReference type="Google" id="ProtNLM"/>
    </source>
</evidence>
<dbReference type="SMART" id="SM00647">
    <property type="entry name" value="IBR"/>
    <property type="match status" value="2"/>
</dbReference>
<keyword evidence="3" id="KW-0479">Metal-binding</keyword>
<evidence type="ECO:0000256" key="7">
    <source>
        <dbReference type="ARBA" id="ARBA00022833"/>
    </source>
</evidence>
<feature type="domain" description="RING-type" evidence="9">
    <location>
        <begin position="261"/>
        <end position="306"/>
    </location>
</feature>
<keyword evidence="4" id="KW-0677">Repeat</keyword>
<dbReference type="PROSITE" id="PS51873">
    <property type="entry name" value="TRIAD"/>
    <property type="match status" value="1"/>
</dbReference>
<keyword evidence="5 8" id="KW-0863">Zinc-finger</keyword>
<evidence type="ECO:0000256" key="1">
    <source>
        <dbReference type="ARBA" id="ARBA00004906"/>
    </source>
</evidence>
<evidence type="ECO:0000256" key="4">
    <source>
        <dbReference type="ARBA" id="ARBA00022737"/>
    </source>
</evidence>
<dbReference type="Pfam" id="PF01485">
    <property type="entry name" value="IBR"/>
    <property type="match status" value="2"/>
</dbReference>
<dbReference type="InterPro" id="IPR051628">
    <property type="entry name" value="LUBAC_E3_Ligases"/>
</dbReference>
<dbReference type="SUPFAM" id="SSF57850">
    <property type="entry name" value="RING/U-box"/>
    <property type="match status" value="3"/>
</dbReference>
<dbReference type="PANTHER" id="PTHR22770:SF13">
    <property type="entry name" value="RING-TYPE DOMAIN-CONTAINING PROTEIN"/>
    <property type="match status" value="1"/>
</dbReference>
<dbReference type="GO" id="GO:0004842">
    <property type="term" value="F:ubiquitin-protein transferase activity"/>
    <property type="evidence" value="ECO:0007669"/>
    <property type="project" value="TreeGrafter"/>
</dbReference>
<dbReference type="InterPro" id="IPR027370">
    <property type="entry name" value="Znf-RING_euk"/>
</dbReference>
<dbReference type="GO" id="GO:0043161">
    <property type="term" value="P:proteasome-mediated ubiquitin-dependent protein catabolic process"/>
    <property type="evidence" value="ECO:0007669"/>
    <property type="project" value="TreeGrafter"/>
</dbReference>
<dbReference type="PROSITE" id="PS00028">
    <property type="entry name" value="ZINC_FINGER_C2H2_1"/>
    <property type="match status" value="1"/>
</dbReference>
<accession>A0A0C3RSJ5</accession>
<keyword evidence="7" id="KW-0862">Zinc</keyword>
<dbReference type="CDD" id="cd20335">
    <property type="entry name" value="BRcat_RBR"/>
    <property type="match status" value="1"/>
</dbReference>
<dbReference type="GO" id="GO:0000151">
    <property type="term" value="C:ubiquitin ligase complex"/>
    <property type="evidence" value="ECO:0007669"/>
    <property type="project" value="TreeGrafter"/>
</dbReference>
<evidence type="ECO:0000256" key="2">
    <source>
        <dbReference type="ARBA" id="ARBA00022679"/>
    </source>
</evidence>
<evidence type="ECO:0000259" key="9">
    <source>
        <dbReference type="PROSITE" id="PS50089"/>
    </source>
</evidence>
<organism evidence="11 12">
    <name type="scientific">Phlebiopsis gigantea (strain 11061_1 CR5-6)</name>
    <name type="common">White-rot fungus</name>
    <name type="synonym">Peniophora gigantea</name>
    <dbReference type="NCBI Taxonomy" id="745531"/>
    <lineage>
        <taxon>Eukaryota</taxon>
        <taxon>Fungi</taxon>
        <taxon>Dikarya</taxon>
        <taxon>Basidiomycota</taxon>
        <taxon>Agaricomycotina</taxon>
        <taxon>Agaricomycetes</taxon>
        <taxon>Polyporales</taxon>
        <taxon>Phanerochaetaceae</taxon>
        <taxon>Phlebiopsis</taxon>
    </lineage>
</organism>